<name>A0A644YK46_9ZZZZ</name>
<dbReference type="InterPro" id="IPR036390">
    <property type="entry name" value="WH_DNA-bd_sf"/>
</dbReference>
<dbReference type="GO" id="GO:0003700">
    <property type="term" value="F:DNA-binding transcription factor activity"/>
    <property type="evidence" value="ECO:0007669"/>
    <property type="project" value="InterPro"/>
</dbReference>
<dbReference type="PRINTS" id="PR00778">
    <property type="entry name" value="HTHARSR"/>
</dbReference>
<evidence type="ECO:0000256" key="3">
    <source>
        <dbReference type="ARBA" id="ARBA00023163"/>
    </source>
</evidence>
<dbReference type="InterPro" id="IPR001845">
    <property type="entry name" value="HTH_ArsR_DNA-bd_dom"/>
</dbReference>
<dbReference type="PROSITE" id="PS50987">
    <property type="entry name" value="HTH_ARSR_2"/>
    <property type="match status" value="1"/>
</dbReference>
<dbReference type="InterPro" id="IPR051011">
    <property type="entry name" value="Metal_resp_trans_reg"/>
</dbReference>
<dbReference type="SUPFAM" id="SSF46785">
    <property type="entry name" value="Winged helix' DNA-binding domain"/>
    <property type="match status" value="1"/>
</dbReference>
<dbReference type="NCBIfam" id="NF033788">
    <property type="entry name" value="HTH_metalloreg"/>
    <property type="match status" value="1"/>
</dbReference>
<dbReference type="InterPro" id="IPR011991">
    <property type="entry name" value="ArsR-like_HTH"/>
</dbReference>
<protein>
    <submittedName>
        <fullName evidence="5">Transcriptional repressor SmtB</fullName>
    </submittedName>
</protein>
<evidence type="ECO:0000259" key="4">
    <source>
        <dbReference type="PROSITE" id="PS50987"/>
    </source>
</evidence>
<dbReference type="SMART" id="SM00418">
    <property type="entry name" value="HTH_ARSR"/>
    <property type="match status" value="1"/>
</dbReference>
<dbReference type="CDD" id="cd00090">
    <property type="entry name" value="HTH_ARSR"/>
    <property type="match status" value="1"/>
</dbReference>
<organism evidence="5">
    <name type="scientific">bioreactor metagenome</name>
    <dbReference type="NCBI Taxonomy" id="1076179"/>
    <lineage>
        <taxon>unclassified sequences</taxon>
        <taxon>metagenomes</taxon>
        <taxon>ecological metagenomes</taxon>
    </lineage>
</organism>
<accession>A0A644YK46</accession>
<dbReference type="PANTHER" id="PTHR43132:SF6">
    <property type="entry name" value="HTH-TYPE TRANSCRIPTIONAL REPRESSOR CZRA"/>
    <property type="match status" value="1"/>
</dbReference>
<feature type="domain" description="HTH arsR-type" evidence="4">
    <location>
        <begin position="9"/>
        <end position="102"/>
    </location>
</feature>
<evidence type="ECO:0000256" key="1">
    <source>
        <dbReference type="ARBA" id="ARBA00023015"/>
    </source>
</evidence>
<comment type="caution">
    <text evidence="5">The sequence shown here is derived from an EMBL/GenBank/DDBJ whole genome shotgun (WGS) entry which is preliminary data.</text>
</comment>
<dbReference type="GO" id="GO:0003677">
    <property type="term" value="F:DNA binding"/>
    <property type="evidence" value="ECO:0007669"/>
    <property type="project" value="UniProtKB-KW"/>
</dbReference>
<evidence type="ECO:0000313" key="5">
    <source>
        <dbReference type="EMBL" id="MPM28378.1"/>
    </source>
</evidence>
<dbReference type="Pfam" id="PF01022">
    <property type="entry name" value="HTH_5"/>
    <property type="match status" value="1"/>
</dbReference>
<dbReference type="PANTHER" id="PTHR43132">
    <property type="entry name" value="ARSENICAL RESISTANCE OPERON REPRESSOR ARSR-RELATED"/>
    <property type="match status" value="1"/>
</dbReference>
<gene>
    <name evidence="5" type="primary">ziaR_14</name>
    <name evidence="5" type="ORF">SDC9_74900</name>
</gene>
<reference evidence="5" key="1">
    <citation type="submission" date="2019-08" db="EMBL/GenBank/DDBJ databases">
        <authorList>
            <person name="Kucharzyk K."/>
            <person name="Murdoch R.W."/>
            <person name="Higgins S."/>
            <person name="Loffler F."/>
        </authorList>
    </citation>
    <scope>NUCLEOTIDE SEQUENCE</scope>
</reference>
<dbReference type="InterPro" id="IPR036388">
    <property type="entry name" value="WH-like_DNA-bd_sf"/>
</dbReference>
<evidence type="ECO:0000256" key="2">
    <source>
        <dbReference type="ARBA" id="ARBA00023125"/>
    </source>
</evidence>
<dbReference type="EMBL" id="VSSQ01005238">
    <property type="protein sequence ID" value="MPM28378.1"/>
    <property type="molecule type" value="Genomic_DNA"/>
</dbReference>
<proteinExistence type="predicted"/>
<dbReference type="Gene3D" id="1.10.10.10">
    <property type="entry name" value="Winged helix-like DNA-binding domain superfamily/Winged helix DNA-binding domain"/>
    <property type="match status" value="1"/>
</dbReference>
<dbReference type="AlphaFoldDB" id="A0A644YK46"/>
<keyword evidence="2" id="KW-0238">DNA-binding</keyword>
<keyword evidence="3" id="KW-0804">Transcription</keyword>
<keyword evidence="1" id="KW-0805">Transcription regulation</keyword>
<sequence length="102" mass="11439">MDNCDVSRLDEQTAVRVASLFESLSDPTRVRIISTLVAGEVNVGDLVQVMGLSKSAISHQLRGLLDKRVIRTRKIGRRVFVALDDEHISELFKRGLDHVCHE</sequence>